<dbReference type="InterPro" id="IPR023296">
    <property type="entry name" value="Glyco_hydro_beta-prop_sf"/>
</dbReference>
<proteinExistence type="inferred from homology"/>
<comment type="similarity">
    <text evidence="1 6">Belongs to the glycosyl hydrolase 43 family.</text>
</comment>
<dbReference type="InterPro" id="IPR006710">
    <property type="entry name" value="Glyco_hydro_43"/>
</dbReference>
<keyword evidence="3 6" id="KW-0326">Glycosidase</keyword>
<comment type="caution">
    <text evidence="8">The sequence shown here is derived from an EMBL/GenBank/DDBJ whole genome shotgun (WGS) entry which is preliminary data.</text>
</comment>
<dbReference type="Gene3D" id="2.115.10.20">
    <property type="entry name" value="Glycosyl hydrolase domain, family 43"/>
    <property type="match status" value="1"/>
</dbReference>
<dbReference type="InterPro" id="IPR051795">
    <property type="entry name" value="Glycosyl_Hydrlase_43"/>
</dbReference>
<feature type="site" description="Important for catalytic activity, responsible for pKa modulation of the active site Glu and correct orientation of both the proton donor and substrate" evidence="5">
    <location>
        <position position="124"/>
    </location>
</feature>
<sequence length="545" mass="61309">MSQHMIKNPILPGFYPDPSICRVGDDFYMICSSFEMYPGIPVFHSKDLANWEQIGYAMTKENGFYVEANIVAGGVMAPTIRYHNGLYYIINANFCDKGNFIVTAKDPAGPWSQPHWLDDVPGIDASLFFDDDGKAYVLGTGNVVARADGTMDRGIWICEFDIETMKTVGEPATIWDCALRVATSPEAPHIYKVGDYYYLIIAEGGTEHYHAVTVARSKTLFGWYEGNPANPVMTHRQFGFGYPIDNVGHADLVQTPSGKWYAVMLASRIIEGQHKNLGRETYICPVIWERDWPVFSPGSGKVDWEYPADETLPWTPYPQAPAKDDFDKDTLDFVWNFWGTPYGDFYSIGDSRLILKCFKRGICDPLKPLRDRPKITDPENTVSFVGRRQTDIDFDVFMEMEFVPEENDTAGLVIMQASGHQMRLERATSDGRQILRLVVNTADFKVPPHVPGFTYTRHQQELACVEYSGGKVVIGVKVRGQRCDFYYGDGVTMTCIYENADARVINPEIVGGMVGTYVGMFASGNGQMSDNSAAFDWFSYEKISR</sequence>
<keyword evidence="2 6" id="KW-0378">Hydrolase</keyword>
<name>A0A7W8HAV1_9FIRM</name>
<feature type="active site" description="Proton donor" evidence="4">
    <location>
        <position position="186"/>
    </location>
</feature>
<evidence type="ECO:0000259" key="7">
    <source>
        <dbReference type="Pfam" id="PF17851"/>
    </source>
</evidence>
<feature type="active site" description="Proton acceptor" evidence="4">
    <location>
        <position position="17"/>
    </location>
</feature>
<evidence type="ECO:0000256" key="3">
    <source>
        <dbReference type="ARBA" id="ARBA00023295"/>
    </source>
</evidence>
<accession>A0A7W8HAV1</accession>
<evidence type="ECO:0000313" key="8">
    <source>
        <dbReference type="EMBL" id="MBB5264973.1"/>
    </source>
</evidence>
<evidence type="ECO:0000256" key="5">
    <source>
        <dbReference type="PIRSR" id="PIRSR606710-2"/>
    </source>
</evidence>
<evidence type="ECO:0000313" key="9">
    <source>
        <dbReference type="Proteomes" id="UP000543642"/>
    </source>
</evidence>
<dbReference type="Pfam" id="PF17851">
    <property type="entry name" value="GH43_C2"/>
    <property type="match status" value="1"/>
</dbReference>
<reference evidence="8 9" key="1">
    <citation type="submission" date="2020-08" db="EMBL/GenBank/DDBJ databases">
        <title>Genomic Encyclopedia of Type Strains, Phase IV (KMG-IV): sequencing the most valuable type-strain genomes for metagenomic binning, comparative biology and taxonomic classification.</title>
        <authorList>
            <person name="Goeker M."/>
        </authorList>
    </citation>
    <scope>NUCLEOTIDE SEQUENCE [LARGE SCALE GENOMIC DNA]</scope>
    <source>
        <strain evidence="8 9">DSM 106146</strain>
    </source>
</reference>
<dbReference type="InterPro" id="IPR041542">
    <property type="entry name" value="GH43_C2"/>
</dbReference>
<dbReference type="Gene3D" id="2.60.120.200">
    <property type="match status" value="1"/>
</dbReference>
<protein>
    <submittedName>
        <fullName evidence="8">Alpha-N-arabinofuranosidase</fullName>
        <ecNumber evidence="8">3.2.1.55</ecNumber>
    </submittedName>
</protein>
<dbReference type="EMBL" id="JACHFW010000008">
    <property type="protein sequence ID" value="MBB5264973.1"/>
    <property type="molecule type" value="Genomic_DNA"/>
</dbReference>
<dbReference type="InterPro" id="IPR013320">
    <property type="entry name" value="ConA-like_dom_sf"/>
</dbReference>
<evidence type="ECO:0000256" key="4">
    <source>
        <dbReference type="PIRSR" id="PIRSR606710-1"/>
    </source>
</evidence>
<dbReference type="GO" id="GO:0005975">
    <property type="term" value="P:carbohydrate metabolic process"/>
    <property type="evidence" value="ECO:0007669"/>
    <property type="project" value="InterPro"/>
</dbReference>
<organism evidence="8 9">
    <name type="scientific">Catenibacillus scindens</name>
    <dbReference type="NCBI Taxonomy" id="673271"/>
    <lineage>
        <taxon>Bacteria</taxon>
        <taxon>Bacillati</taxon>
        <taxon>Bacillota</taxon>
        <taxon>Clostridia</taxon>
        <taxon>Lachnospirales</taxon>
        <taxon>Lachnospiraceae</taxon>
        <taxon>Catenibacillus</taxon>
    </lineage>
</organism>
<dbReference type="SUPFAM" id="SSF75005">
    <property type="entry name" value="Arabinanase/levansucrase/invertase"/>
    <property type="match status" value="1"/>
</dbReference>
<dbReference type="SUPFAM" id="SSF49899">
    <property type="entry name" value="Concanavalin A-like lectins/glucanases"/>
    <property type="match status" value="1"/>
</dbReference>
<dbReference type="PANTHER" id="PTHR42812:SF12">
    <property type="entry name" value="BETA-XYLOSIDASE-RELATED"/>
    <property type="match status" value="1"/>
</dbReference>
<evidence type="ECO:0000256" key="1">
    <source>
        <dbReference type="ARBA" id="ARBA00009865"/>
    </source>
</evidence>
<dbReference type="RefSeq" id="WP_183774197.1">
    <property type="nucleotide sequence ID" value="NZ_CAWVEG010000092.1"/>
</dbReference>
<dbReference type="EC" id="3.2.1.55" evidence="8"/>
<dbReference type="Proteomes" id="UP000543642">
    <property type="component" value="Unassembled WGS sequence"/>
</dbReference>
<keyword evidence="9" id="KW-1185">Reference proteome</keyword>
<dbReference type="CDD" id="cd18617">
    <property type="entry name" value="GH43_XynB-like"/>
    <property type="match status" value="1"/>
</dbReference>
<feature type="domain" description="Beta-xylosidase C-terminal Concanavalin A-like" evidence="7">
    <location>
        <begin position="323"/>
        <end position="541"/>
    </location>
</feature>
<dbReference type="Pfam" id="PF04616">
    <property type="entry name" value="Glyco_hydro_43"/>
    <property type="match status" value="1"/>
</dbReference>
<dbReference type="GO" id="GO:0046556">
    <property type="term" value="F:alpha-L-arabinofuranosidase activity"/>
    <property type="evidence" value="ECO:0007669"/>
    <property type="project" value="UniProtKB-EC"/>
</dbReference>
<evidence type="ECO:0000256" key="6">
    <source>
        <dbReference type="RuleBase" id="RU361187"/>
    </source>
</evidence>
<dbReference type="AlphaFoldDB" id="A0A7W8HAV1"/>
<evidence type="ECO:0000256" key="2">
    <source>
        <dbReference type="ARBA" id="ARBA00022801"/>
    </source>
</evidence>
<gene>
    <name evidence="8" type="ORF">HNP82_002112</name>
</gene>
<dbReference type="PANTHER" id="PTHR42812">
    <property type="entry name" value="BETA-XYLOSIDASE"/>
    <property type="match status" value="1"/>
</dbReference>